<sequence length="350" mass="38439">MKLSSLARHLAEQVAASPRQKIEIETLYDAAVAFDRRLATVPTARAEIRDALNELAIAESVIFPSTSRHFDTRDAPPLPLWVRRPPRERVVREARTVRVWPPTLELAGRIATRQDEFDVLETVAAFLRDGGTTRPSVPMRERSLELFGDEKRLHGLVTHRLFASGALTLELLRCHQVPIPFVSQWVPGRPDPRGTALLIAENHHTYTSLLEATRLHAAAGPGRHVGYGTGNQFPSAVLSTPLLSPRPDRIVYFGDVDLQGLQIPATACASAVLAGLPAVVPALPLYELLFEAGRERPAVPVPANAAVRVSAWLGPLAERARKMLVTGIRLPQEAVGYELLSTRPDVLDRV</sequence>
<evidence type="ECO:0000313" key="2">
    <source>
        <dbReference type="EMBL" id="SEH02565.1"/>
    </source>
</evidence>
<keyword evidence="3" id="KW-1185">Reference proteome</keyword>
<reference evidence="2 3" key="1">
    <citation type="submission" date="2016-10" db="EMBL/GenBank/DDBJ databases">
        <authorList>
            <person name="de Groot N.N."/>
        </authorList>
    </citation>
    <scope>NUCLEOTIDE SEQUENCE [LARGE SCALE GENOMIC DNA]</scope>
    <source>
        <strain evidence="2 3">CGMCC 4.7037</strain>
    </source>
</reference>
<dbReference type="RefSeq" id="WP_103963593.1">
    <property type="nucleotide sequence ID" value="NZ_FNVT01000027.1"/>
</dbReference>
<gene>
    <name evidence="2" type="ORF">SAMN05444920_127104</name>
</gene>
<proteinExistence type="predicted"/>
<name>A0A1H6F0B8_9ACTN</name>
<dbReference type="AlphaFoldDB" id="A0A1H6F0B8"/>
<dbReference type="Proteomes" id="UP000236732">
    <property type="component" value="Unassembled WGS sequence"/>
</dbReference>
<evidence type="ECO:0000313" key="3">
    <source>
        <dbReference type="Proteomes" id="UP000236732"/>
    </source>
</evidence>
<accession>A0A1H6F0B8</accession>
<evidence type="ECO:0000259" key="1">
    <source>
        <dbReference type="Pfam" id="PF09983"/>
    </source>
</evidence>
<protein>
    <recommendedName>
        <fullName evidence="1">Wadjet protein JetD C-terminal domain-containing protein</fullName>
    </recommendedName>
</protein>
<dbReference type="EMBL" id="FNVT01000027">
    <property type="protein sequence ID" value="SEH02565.1"/>
    <property type="molecule type" value="Genomic_DNA"/>
</dbReference>
<dbReference type="InterPro" id="IPR024534">
    <property type="entry name" value="JetD_C"/>
</dbReference>
<feature type="domain" description="Wadjet protein JetD C-terminal" evidence="1">
    <location>
        <begin position="192"/>
        <end position="341"/>
    </location>
</feature>
<dbReference type="OrthoDB" id="8263792at2"/>
<organism evidence="2 3">
    <name type="scientific">Nonomuraea solani</name>
    <dbReference type="NCBI Taxonomy" id="1144553"/>
    <lineage>
        <taxon>Bacteria</taxon>
        <taxon>Bacillati</taxon>
        <taxon>Actinomycetota</taxon>
        <taxon>Actinomycetes</taxon>
        <taxon>Streptosporangiales</taxon>
        <taxon>Streptosporangiaceae</taxon>
        <taxon>Nonomuraea</taxon>
    </lineage>
</organism>
<dbReference type="Pfam" id="PF09983">
    <property type="entry name" value="JetD_C"/>
    <property type="match status" value="1"/>
</dbReference>